<gene>
    <name evidence="8" type="ORF">GCM10023147_07500</name>
</gene>
<keyword evidence="4" id="KW-0808">Transferase</keyword>
<dbReference type="PANTHER" id="PTHR43304:SF1">
    <property type="entry name" value="PAC DOMAIN-CONTAINING PROTEIN"/>
    <property type="match status" value="1"/>
</dbReference>
<keyword evidence="5" id="KW-0418">Kinase</keyword>
<dbReference type="PROSITE" id="PS50921">
    <property type="entry name" value="ANTAR"/>
    <property type="match status" value="1"/>
</dbReference>
<dbReference type="Proteomes" id="UP001500635">
    <property type="component" value="Unassembled WGS sequence"/>
</dbReference>
<comment type="caution">
    <text evidence="8">The sequence shown here is derived from an EMBL/GenBank/DDBJ whole genome shotgun (WGS) entry which is preliminary data.</text>
</comment>
<dbReference type="InterPro" id="IPR035965">
    <property type="entry name" value="PAS-like_dom_sf"/>
</dbReference>
<dbReference type="SUPFAM" id="SSF55785">
    <property type="entry name" value="PYP-like sensor domain (PAS domain)"/>
    <property type="match status" value="1"/>
</dbReference>
<proteinExistence type="predicted"/>
<dbReference type="Pfam" id="PF08447">
    <property type="entry name" value="PAS_3"/>
    <property type="match status" value="1"/>
</dbReference>
<evidence type="ECO:0000256" key="4">
    <source>
        <dbReference type="ARBA" id="ARBA00022679"/>
    </source>
</evidence>
<feature type="domain" description="ANTAR" evidence="7">
    <location>
        <begin position="129"/>
        <end position="190"/>
    </location>
</feature>
<reference evidence="9" key="1">
    <citation type="journal article" date="2019" name="Int. J. Syst. Evol. Microbiol.">
        <title>The Global Catalogue of Microorganisms (GCM) 10K type strain sequencing project: providing services to taxonomists for standard genome sequencing and annotation.</title>
        <authorList>
            <consortium name="The Broad Institute Genomics Platform"/>
            <consortium name="The Broad Institute Genome Sequencing Center for Infectious Disease"/>
            <person name="Wu L."/>
            <person name="Ma J."/>
        </authorList>
    </citation>
    <scope>NUCLEOTIDE SEQUENCE [LARGE SCALE GENOMIC DNA]</scope>
    <source>
        <strain evidence="9">JCM 17688</strain>
    </source>
</reference>
<keyword evidence="9" id="KW-1185">Reference proteome</keyword>
<dbReference type="InterPro" id="IPR005561">
    <property type="entry name" value="ANTAR"/>
</dbReference>
<evidence type="ECO:0000256" key="5">
    <source>
        <dbReference type="ARBA" id="ARBA00022777"/>
    </source>
</evidence>
<evidence type="ECO:0000256" key="1">
    <source>
        <dbReference type="ARBA" id="ARBA00000085"/>
    </source>
</evidence>
<name>A0ABP8J5T2_9ACTN</name>
<evidence type="ECO:0000256" key="3">
    <source>
        <dbReference type="ARBA" id="ARBA00022553"/>
    </source>
</evidence>
<evidence type="ECO:0000259" key="7">
    <source>
        <dbReference type="PROSITE" id="PS50921"/>
    </source>
</evidence>
<dbReference type="NCBIfam" id="TIGR00229">
    <property type="entry name" value="sensory_box"/>
    <property type="match status" value="1"/>
</dbReference>
<dbReference type="InterPro" id="IPR052162">
    <property type="entry name" value="Sensor_kinase/Photoreceptor"/>
</dbReference>
<dbReference type="PROSITE" id="PS50112">
    <property type="entry name" value="PAS"/>
    <property type="match status" value="1"/>
</dbReference>
<dbReference type="InterPro" id="IPR000014">
    <property type="entry name" value="PAS"/>
</dbReference>
<comment type="catalytic activity">
    <reaction evidence="1">
        <text>ATP + protein L-histidine = ADP + protein N-phospho-L-histidine.</text>
        <dbReference type="EC" id="2.7.13.3"/>
    </reaction>
</comment>
<dbReference type="EMBL" id="BAABFR010000007">
    <property type="protein sequence ID" value="GAA4385585.1"/>
    <property type="molecule type" value="Genomic_DNA"/>
</dbReference>
<dbReference type="EC" id="2.7.13.3" evidence="2"/>
<dbReference type="SMART" id="SM01012">
    <property type="entry name" value="ANTAR"/>
    <property type="match status" value="1"/>
</dbReference>
<dbReference type="Pfam" id="PF03861">
    <property type="entry name" value="ANTAR"/>
    <property type="match status" value="1"/>
</dbReference>
<evidence type="ECO:0000313" key="9">
    <source>
        <dbReference type="Proteomes" id="UP001500635"/>
    </source>
</evidence>
<dbReference type="Gene3D" id="1.10.10.10">
    <property type="entry name" value="Winged helix-like DNA-binding domain superfamily/Winged helix DNA-binding domain"/>
    <property type="match status" value="1"/>
</dbReference>
<organism evidence="8 9">
    <name type="scientific">Tsukamurella soli</name>
    <dbReference type="NCBI Taxonomy" id="644556"/>
    <lineage>
        <taxon>Bacteria</taxon>
        <taxon>Bacillati</taxon>
        <taxon>Actinomycetota</taxon>
        <taxon>Actinomycetes</taxon>
        <taxon>Mycobacteriales</taxon>
        <taxon>Tsukamurellaceae</taxon>
        <taxon>Tsukamurella</taxon>
    </lineage>
</organism>
<dbReference type="InterPro" id="IPR036388">
    <property type="entry name" value="WH-like_DNA-bd_sf"/>
</dbReference>
<dbReference type="Gene3D" id="3.30.450.20">
    <property type="entry name" value="PAS domain"/>
    <property type="match status" value="1"/>
</dbReference>
<dbReference type="RefSeq" id="WP_344991047.1">
    <property type="nucleotide sequence ID" value="NZ_BAABFR010000007.1"/>
</dbReference>
<evidence type="ECO:0000313" key="8">
    <source>
        <dbReference type="EMBL" id="GAA4385585.1"/>
    </source>
</evidence>
<evidence type="ECO:0000259" key="6">
    <source>
        <dbReference type="PROSITE" id="PS50112"/>
    </source>
</evidence>
<dbReference type="PANTHER" id="PTHR43304">
    <property type="entry name" value="PHYTOCHROME-LIKE PROTEIN CPH1"/>
    <property type="match status" value="1"/>
</dbReference>
<keyword evidence="3" id="KW-0597">Phosphoprotein</keyword>
<accession>A0ABP8J5T2</accession>
<feature type="domain" description="PAS" evidence="6">
    <location>
        <begin position="35"/>
        <end position="80"/>
    </location>
</feature>
<sequence>MEMGGADALARTVGGGVPQRIGSFRFYFAGERWEWSDEVARIHGYEPGSVRPTTELILGHKHPDDKSEVAAKVQRMLADGSPFSSRHRIIDTRGAVHHIIVIADKMFSDRGELIGSEGFYVDITDTIEAEVRTSLTDVLPEYTASREAIDRAKGVIMFVYGIPAQRAFEILKWRSQESNVKLREIAVQLLNDIESTGGDLIPRESRQQFDHILLTTHLRIGSGDAIDLI</sequence>
<dbReference type="InterPro" id="IPR013655">
    <property type="entry name" value="PAS_fold_3"/>
</dbReference>
<protein>
    <recommendedName>
        <fullName evidence="2">histidine kinase</fullName>
        <ecNumber evidence="2">2.7.13.3</ecNumber>
    </recommendedName>
</protein>
<evidence type="ECO:0000256" key="2">
    <source>
        <dbReference type="ARBA" id="ARBA00012438"/>
    </source>
</evidence>